<protein>
    <submittedName>
        <fullName evidence="1">Aromatic aminotransferase</fullName>
    </submittedName>
</protein>
<sequence>MTVLLDLPTEILMQVISLLCPHCIIESQNLGRCTCQEERPPNSDNKLSNSAQLRKDLSSLSKTCKALQVLAQTALYHSPTPLIGRHLLLARTLASRHDLALHVKELHLGKWSVFEKDVTPELQDLFNDIINRVGVPPDLLKELEGEWPRDWLLDGGEGRETKRYVSPMPDITRDGKGKYFFDERVRVVDSLIVTLVPNVEHIHLEPLSIPHFPFCAPESLPRLTDFTLQLSHTSGGVKIDCVEGILGAAPALERFRGIGINGMSKGLTHSNLRSIDLDQSTLGKSHINAIMTGFPRLEIFGYEADYKITCEEREALPRDLGNALLIRKDTLKDVDIDLSRSKIYLSYTRLHVGDAMPSLKEMVQLESLGLDRDVMFVPRELRADGDLDGDDESETDNDDVIQNLEQFGMRKNRDLVVDFLPPSIRYFKLYDRHGLLFPDLVKLAETAPEKFPALKKVRFWGFDEDQRMALRGSFRRVGVKCTHGGYL</sequence>
<evidence type="ECO:0000313" key="1">
    <source>
        <dbReference type="EMBL" id="KAL0938505.1"/>
    </source>
</evidence>
<dbReference type="EMBL" id="VUJX02000003">
    <property type="protein sequence ID" value="KAL0938505.1"/>
    <property type="molecule type" value="Genomic_DNA"/>
</dbReference>
<organism evidence="1 2">
    <name type="scientific">Colletotrichum truncatum</name>
    <name type="common">Anthracnose fungus</name>
    <name type="synonym">Colletotrichum capsici</name>
    <dbReference type="NCBI Taxonomy" id="5467"/>
    <lineage>
        <taxon>Eukaryota</taxon>
        <taxon>Fungi</taxon>
        <taxon>Dikarya</taxon>
        <taxon>Ascomycota</taxon>
        <taxon>Pezizomycotina</taxon>
        <taxon>Sordariomycetes</taxon>
        <taxon>Hypocreomycetidae</taxon>
        <taxon>Glomerellales</taxon>
        <taxon>Glomerellaceae</taxon>
        <taxon>Colletotrichum</taxon>
        <taxon>Colletotrichum truncatum species complex</taxon>
    </lineage>
</organism>
<proteinExistence type="predicted"/>
<name>A0ACC3Z3F2_COLTU</name>
<gene>
    <name evidence="1" type="ORF">CTRU02_205115</name>
</gene>
<keyword evidence="1" id="KW-0808">Transferase</keyword>
<evidence type="ECO:0000313" key="2">
    <source>
        <dbReference type="Proteomes" id="UP000805649"/>
    </source>
</evidence>
<dbReference type="Proteomes" id="UP000805649">
    <property type="component" value="Unassembled WGS sequence"/>
</dbReference>
<keyword evidence="2" id="KW-1185">Reference proteome</keyword>
<comment type="caution">
    <text evidence="1">The sequence shown here is derived from an EMBL/GenBank/DDBJ whole genome shotgun (WGS) entry which is preliminary data.</text>
</comment>
<reference evidence="1 2" key="1">
    <citation type="journal article" date="2020" name="Phytopathology">
        <title>Genome Sequence Resources of Colletotrichum truncatum, C. plurivorum, C. musicola, and C. sojae: Four Species Pathogenic to Soybean (Glycine max).</title>
        <authorList>
            <person name="Rogerio F."/>
            <person name="Boufleur T.R."/>
            <person name="Ciampi-Guillardi M."/>
            <person name="Sukno S.A."/>
            <person name="Thon M.R."/>
            <person name="Massola Junior N.S."/>
            <person name="Baroncelli R."/>
        </authorList>
    </citation>
    <scope>NUCLEOTIDE SEQUENCE [LARGE SCALE GENOMIC DNA]</scope>
    <source>
        <strain evidence="1 2">CMES1059</strain>
    </source>
</reference>
<accession>A0ACC3Z3F2</accession>
<keyword evidence="1" id="KW-0032">Aminotransferase</keyword>